<reference evidence="1" key="2">
    <citation type="submission" date="2023-01" db="EMBL/GenBank/DDBJ databases">
        <authorList>
            <person name="Petersen C."/>
        </authorList>
    </citation>
    <scope>NUCLEOTIDE SEQUENCE</scope>
    <source>
        <strain evidence="1">IBT 17514</strain>
    </source>
</reference>
<evidence type="ECO:0000313" key="1">
    <source>
        <dbReference type="EMBL" id="KAJ5712710.1"/>
    </source>
</evidence>
<dbReference type="AlphaFoldDB" id="A0AAD6HG00"/>
<protein>
    <submittedName>
        <fullName evidence="1">Uncharacterized protein</fullName>
    </submittedName>
</protein>
<keyword evidence="2" id="KW-1185">Reference proteome</keyword>
<sequence length="245" mass="27062">MASSPSGVHLVGSICGAETATESFKKCIATFPARLSRLPDGAPASRNNFIGWQRSFFSHAPFMLEEYDAQNDVIKKPTATPTEIAEVVNNPPPLNLRYDEFGLESYADFRRLRAEGIIPQGVRFLVCVPTVYCMMSLLRAEYAAAVEPLYTDALIGCLKRLEAEIPHEDLAIQVDVAAEPILIKAEPGKVNYHFDQYWEGDAFVGSMERVASLVGSVAPDVDVGLHIMETWIISTSLNRSIQRIL</sequence>
<dbReference type="Proteomes" id="UP001215712">
    <property type="component" value="Unassembled WGS sequence"/>
</dbReference>
<proteinExistence type="predicted"/>
<accession>A0AAD6HG00</accession>
<name>A0AAD6HG00_9EURO</name>
<gene>
    <name evidence="1" type="ORF">N7493_009178</name>
</gene>
<dbReference type="EMBL" id="JAQJAN010000013">
    <property type="protein sequence ID" value="KAJ5712710.1"/>
    <property type="molecule type" value="Genomic_DNA"/>
</dbReference>
<organism evidence="1 2">
    <name type="scientific">Penicillium malachiteum</name>
    <dbReference type="NCBI Taxonomy" id="1324776"/>
    <lineage>
        <taxon>Eukaryota</taxon>
        <taxon>Fungi</taxon>
        <taxon>Dikarya</taxon>
        <taxon>Ascomycota</taxon>
        <taxon>Pezizomycotina</taxon>
        <taxon>Eurotiomycetes</taxon>
        <taxon>Eurotiomycetidae</taxon>
        <taxon>Eurotiales</taxon>
        <taxon>Aspergillaceae</taxon>
        <taxon>Penicillium</taxon>
    </lineage>
</organism>
<reference evidence="1" key="1">
    <citation type="journal article" date="2023" name="IMA Fungus">
        <title>Comparative genomic study of the Penicillium genus elucidates a diverse pangenome and 15 lateral gene transfer events.</title>
        <authorList>
            <person name="Petersen C."/>
            <person name="Sorensen T."/>
            <person name="Nielsen M.R."/>
            <person name="Sondergaard T.E."/>
            <person name="Sorensen J.L."/>
            <person name="Fitzpatrick D.A."/>
            <person name="Frisvad J.C."/>
            <person name="Nielsen K.L."/>
        </authorList>
    </citation>
    <scope>NUCLEOTIDE SEQUENCE</scope>
    <source>
        <strain evidence="1">IBT 17514</strain>
    </source>
</reference>
<comment type="caution">
    <text evidence="1">The sequence shown here is derived from an EMBL/GenBank/DDBJ whole genome shotgun (WGS) entry which is preliminary data.</text>
</comment>
<evidence type="ECO:0000313" key="2">
    <source>
        <dbReference type="Proteomes" id="UP001215712"/>
    </source>
</evidence>